<dbReference type="PANTHER" id="PTHR47786">
    <property type="entry name" value="ALPHA-1,4-GLUCAN:MALTOSE-1-PHOSPHATE MALTOSYLTRANSFERASE"/>
    <property type="match status" value="1"/>
</dbReference>
<name>A0A7V2ZLI7_9BACT</name>
<dbReference type="InterPro" id="IPR017853">
    <property type="entry name" value="GH"/>
</dbReference>
<feature type="domain" description="Glycosyl hydrolase family 13 catalytic" evidence="2">
    <location>
        <begin position="35"/>
        <end position="350"/>
    </location>
</feature>
<evidence type="ECO:0000259" key="2">
    <source>
        <dbReference type="SMART" id="SM00642"/>
    </source>
</evidence>
<keyword evidence="1" id="KW-0732">Signal</keyword>
<dbReference type="CDD" id="cd11313">
    <property type="entry name" value="AmyAc_arch_bac_AmyA"/>
    <property type="match status" value="1"/>
</dbReference>
<dbReference type="SUPFAM" id="SSF51445">
    <property type="entry name" value="(Trans)glycosidases"/>
    <property type="match status" value="1"/>
</dbReference>
<feature type="chain" id="PRO_5030574894" evidence="1">
    <location>
        <begin position="21"/>
        <end position="442"/>
    </location>
</feature>
<dbReference type="GO" id="GO:0005975">
    <property type="term" value="P:carbohydrate metabolic process"/>
    <property type="evidence" value="ECO:0007669"/>
    <property type="project" value="InterPro"/>
</dbReference>
<sequence length="442" mass="51939">MKTFRYVLILSSFLCSFVFSQTNTPEWAYNKTIYEVNLRQFSDEGNFSAFRKHLPRLKELGVGILWFMPIHPIGELNRKGTLGSYYSVKDYMDVNPEFGTIEEFKELVKEIHSLGMYVIIDWVANHTAWDHQWTKTHPEFYSRDKDGNFIPPVNDWSDVIDLNYENKLLWNEMINTMKFWVSECNIDGFRCDVAGMVPIEFWIEARKELDKIKPVFMLAEWDTPEMHLAFDLTYDWAMHKIMNEVAQGKKAATDIMYHIEKDKTVYPGFAFRMQFTDNHDENSWNGTVFERLGDAAECFAALTFFIPDMPLIYSGQEAGLNKRLSFFERDPIEWKEHKFFDLYKSLIELKKSNELLHCGIKGGNIEFISNNDRQKILSFVRVKDKNILLAVFNLSETPSEVLLTDARLTGTFQNILTKEKIKIEDSLKIKLDKWGWKVFIKQ</sequence>
<gene>
    <name evidence="3" type="ORF">ENS31_11855</name>
</gene>
<evidence type="ECO:0000313" key="3">
    <source>
        <dbReference type="EMBL" id="HFI92201.1"/>
    </source>
</evidence>
<dbReference type="PANTHER" id="PTHR47786:SF2">
    <property type="entry name" value="GLYCOSYL HYDROLASE FAMILY 13 CATALYTIC DOMAIN-CONTAINING PROTEIN"/>
    <property type="match status" value="1"/>
</dbReference>
<feature type="signal peptide" evidence="1">
    <location>
        <begin position="1"/>
        <end position="20"/>
    </location>
</feature>
<dbReference type="Gene3D" id="3.20.20.80">
    <property type="entry name" value="Glycosidases"/>
    <property type="match status" value="1"/>
</dbReference>
<dbReference type="SMART" id="SM00642">
    <property type="entry name" value="Aamy"/>
    <property type="match status" value="1"/>
</dbReference>
<dbReference type="EMBL" id="DSUJ01000010">
    <property type="protein sequence ID" value="HFI92201.1"/>
    <property type="molecule type" value="Genomic_DNA"/>
</dbReference>
<reference evidence="3" key="1">
    <citation type="journal article" date="2020" name="mSystems">
        <title>Genome- and Community-Level Interaction Insights into Carbon Utilization and Element Cycling Functions of Hydrothermarchaeota in Hydrothermal Sediment.</title>
        <authorList>
            <person name="Zhou Z."/>
            <person name="Liu Y."/>
            <person name="Xu W."/>
            <person name="Pan J."/>
            <person name="Luo Z.H."/>
            <person name="Li M."/>
        </authorList>
    </citation>
    <scope>NUCLEOTIDE SEQUENCE [LARGE SCALE GENOMIC DNA]</scope>
    <source>
        <strain evidence="3">SpSt-479</strain>
    </source>
</reference>
<dbReference type="AlphaFoldDB" id="A0A7V2ZLI7"/>
<comment type="caution">
    <text evidence="3">The sequence shown here is derived from an EMBL/GenBank/DDBJ whole genome shotgun (WGS) entry which is preliminary data.</text>
</comment>
<dbReference type="SUPFAM" id="SSF51011">
    <property type="entry name" value="Glycosyl hydrolase domain"/>
    <property type="match status" value="1"/>
</dbReference>
<proteinExistence type="predicted"/>
<dbReference type="Pfam" id="PF00128">
    <property type="entry name" value="Alpha-amylase"/>
    <property type="match status" value="2"/>
</dbReference>
<dbReference type="InterPro" id="IPR006047">
    <property type="entry name" value="GH13_cat_dom"/>
</dbReference>
<dbReference type="Pfam" id="PF16657">
    <property type="entry name" value="Malt_amylase_C"/>
    <property type="match status" value="1"/>
</dbReference>
<dbReference type="InterPro" id="IPR013780">
    <property type="entry name" value="Glyco_hydro_b"/>
</dbReference>
<evidence type="ECO:0000256" key="1">
    <source>
        <dbReference type="SAM" id="SignalP"/>
    </source>
</evidence>
<dbReference type="Gene3D" id="2.60.40.1180">
    <property type="entry name" value="Golgi alpha-mannosidase II"/>
    <property type="match status" value="1"/>
</dbReference>
<protein>
    <submittedName>
        <fullName evidence="3">Alpha-amylase</fullName>
    </submittedName>
</protein>
<dbReference type="InterPro" id="IPR032091">
    <property type="entry name" value="Malt_amylase-like_C"/>
</dbReference>
<organism evidence="3">
    <name type="scientific">Ignavibacterium album</name>
    <dbReference type="NCBI Taxonomy" id="591197"/>
    <lineage>
        <taxon>Bacteria</taxon>
        <taxon>Pseudomonadati</taxon>
        <taxon>Ignavibacteriota</taxon>
        <taxon>Ignavibacteria</taxon>
        <taxon>Ignavibacteriales</taxon>
        <taxon>Ignavibacteriaceae</taxon>
        <taxon>Ignavibacterium</taxon>
    </lineage>
</organism>
<accession>A0A7V2ZLI7</accession>